<name>M7NGS1_9MICC</name>
<reference evidence="1 2" key="1">
    <citation type="journal article" date="2013" name="Genome Announc.">
        <title>Draft Genome Sequence of Arthrobacter gangotriensis Strain Lz1yT, Isolated from a Penguin Rookery Soil Sample Collected in Antarctica, near the Indian Station Dakshin Gangotri.</title>
        <authorList>
            <person name="Shivaji S."/>
            <person name="Ara S."/>
            <person name="Bandi S."/>
            <person name="Singh A."/>
            <person name="Kumar Pinnaka A."/>
        </authorList>
    </citation>
    <scope>NUCLEOTIDE SEQUENCE [LARGE SCALE GENOMIC DNA]</scope>
    <source>
        <strain evidence="1 2">Lz1y</strain>
    </source>
</reference>
<evidence type="ECO:0000313" key="2">
    <source>
        <dbReference type="Proteomes" id="UP000012015"/>
    </source>
</evidence>
<dbReference type="AlphaFoldDB" id="M7NGS1"/>
<dbReference type="STRING" id="1276920.ADIAG_03088"/>
<proteinExistence type="predicted"/>
<organism evidence="1 2">
    <name type="scientific">Paeniglutamicibacter gangotriensis Lz1y</name>
    <dbReference type="NCBI Taxonomy" id="1276920"/>
    <lineage>
        <taxon>Bacteria</taxon>
        <taxon>Bacillati</taxon>
        <taxon>Actinomycetota</taxon>
        <taxon>Actinomycetes</taxon>
        <taxon>Micrococcales</taxon>
        <taxon>Micrococcaceae</taxon>
        <taxon>Paeniglutamicibacter</taxon>
    </lineage>
</organism>
<keyword evidence="2" id="KW-1185">Reference proteome</keyword>
<protein>
    <submittedName>
        <fullName evidence="1">Uncharacterized protein</fullName>
    </submittedName>
</protein>
<dbReference type="PATRIC" id="fig|1276920.7.peg.3092"/>
<dbReference type="EMBL" id="AOCK01000009">
    <property type="protein sequence ID" value="EMQ97708.1"/>
    <property type="molecule type" value="Genomic_DNA"/>
</dbReference>
<comment type="caution">
    <text evidence="1">The sequence shown here is derived from an EMBL/GenBank/DDBJ whole genome shotgun (WGS) entry which is preliminary data.</text>
</comment>
<gene>
    <name evidence="1" type="ORF">ADIAG_03088</name>
</gene>
<sequence length="54" mass="5950">MVRVRPDGGRLPFVEPPLVRSDALDESYITLLEKALNLESEAVIEGRRTDNGPG</sequence>
<dbReference type="Proteomes" id="UP000012015">
    <property type="component" value="Unassembled WGS sequence"/>
</dbReference>
<evidence type="ECO:0000313" key="1">
    <source>
        <dbReference type="EMBL" id="EMQ97708.1"/>
    </source>
</evidence>
<accession>M7NGS1</accession>